<dbReference type="Proteomes" id="UP000887222">
    <property type="component" value="Unassembled WGS sequence"/>
</dbReference>
<sequence length="144" mass="15056">MDAPDPQFARRLERGVLAMPLAAELGLAFRKIEAGAVELEIPYREQLSFRPGQMQATAIFAAADFAAVAAAGTMLPPGWVNATIDCALKIVGPADGEKLVARGRLVSAGKLLSVAGAEVWSVREGRETLCATALATARNIPPSA</sequence>
<dbReference type="Gene3D" id="3.10.129.10">
    <property type="entry name" value="Hotdog Thioesterase"/>
    <property type="match status" value="1"/>
</dbReference>
<accession>A0ABQ4Q2U1</accession>
<evidence type="ECO:0000313" key="2">
    <source>
        <dbReference type="Proteomes" id="UP000887222"/>
    </source>
</evidence>
<organism evidence="1 2">
    <name type="scientific">Noviherbaspirillum aridicola</name>
    <dbReference type="NCBI Taxonomy" id="2849687"/>
    <lineage>
        <taxon>Bacteria</taxon>
        <taxon>Pseudomonadati</taxon>
        <taxon>Pseudomonadota</taxon>
        <taxon>Betaproteobacteria</taxon>
        <taxon>Burkholderiales</taxon>
        <taxon>Oxalobacteraceae</taxon>
        <taxon>Noviherbaspirillum</taxon>
    </lineage>
</organism>
<dbReference type="InterPro" id="IPR029069">
    <property type="entry name" value="HotDog_dom_sf"/>
</dbReference>
<dbReference type="RefSeq" id="WP_220807585.1">
    <property type="nucleotide sequence ID" value="NZ_BPMK01000005.1"/>
</dbReference>
<dbReference type="EMBL" id="BPMK01000005">
    <property type="protein sequence ID" value="GIZ51418.1"/>
    <property type="molecule type" value="Genomic_DNA"/>
</dbReference>
<comment type="caution">
    <text evidence="1">The sequence shown here is derived from an EMBL/GenBank/DDBJ whole genome shotgun (WGS) entry which is preliminary data.</text>
</comment>
<name>A0ABQ4Q2U1_9BURK</name>
<proteinExistence type="predicted"/>
<gene>
    <name evidence="1" type="ORF">NCCP691_14320</name>
</gene>
<dbReference type="SUPFAM" id="SSF54637">
    <property type="entry name" value="Thioesterase/thiol ester dehydrase-isomerase"/>
    <property type="match status" value="1"/>
</dbReference>
<reference evidence="1 2" key="1">
    <citation type="journal article" date="2022" name="Int. J. Syst. Evol. Microbiol.">
        <title>Noviherbaspirillum aridicola sp. nov., isolated from an arid soil in Pakistan.</title>
        <authorList>
            <person name="Khan I.U."/>
            <person name="Saqib M."/>
            <person name="Amin A."/>
            <person name="Hussain F."/>
            <person name="Li L."/>
            <person name="Liu Y.H."/>
            <person name="Fang B.Z."/>
            <person name="Ahmed I."/>
            <person name="Li W.J."/>
        </authorList>
    </citation>
    <scope>NUCLEOTIDE SEQUENCE [LARGE SCALE GENOMIC DNA]</scope>
    <source>
        <strain evidence="1 2">NCCP-691</strain>
    </source>
</reference>
<protein>
    <recommendedName>
        <fullName evidence="3">Acyl-coenzyme A thioesterase PaaI-like protein</fullName>
    </recommendedName>
</protein>
<keyword evidence="2" id="KW-1185">Reference proteome</keyword>
<evidence type="ECO:0008006" key="3">
    <source>
        <dbReference type="Google" id="ProtNLM"/>
    </source>
</evidence>
<evidence type="ECO:0000313" key="1">
    <source>
        <dbReference type="EMBL" id="GIZ51418.1"/>
    </source>
</evidence>